<gene>
    <name evidence="3" type="ORF">NCTC10661_00227</name>
</gene>
<evidence type="ECO:0000256" key="1">
    <source>
        <dbReference type="SAM" id="MobiDB-lite"/>
    </source>
</evidence>
<protein>
    <submittedName>
        <fullName evidence="3">PRTRC system protein E</fullName>
    </submittedName>
</protein>
<dbReference type="Pfam" id="PF19556">
    <property type="entry name" value="PRTRC_E"/>
    <property type="match status" value="1"/>
</dbReference>
<feature type="region of interest" description="Disordered" evidence="1">
    <location>
        <begin position="75"/>
        <end position="181"/>
    </location>
</feature>
<feature type="compositionally biased region" description="Polar residues" evidence="1">
    <location>
        <begin position="156"/>
        <end position="166"/>
    </location>
</feature>
<dbReference type="InterPro" id="IPR022273">
    <property type="entry name" value="PRTRC_protein-E"/>
</dbReference>
<dbReference type="AlphaFoldDB" id="A0AAE8N9R4"/>
<name>A0AAE8N9R4_BURCE</name>
<feature type="domain" description="ParB-related ThiF-related cassette protein E" evidence="2">
    <location>
        <begin position="3"/>
        <end position="65"/>
    </location>
</feature>
<comment type="caution">
    <text evidence="3">The sequence shown here is derived from an EMBL/GenBank/DDBJ whole genome shotgun (WGS) entry which is preliminary data.</text>
</comment>
<sequence length="181" mass="18369">MSLFSSLYPLAQNASLTILIVAEGDQLRVNVMPKSKDEKAEQTLYPLSLLASPEELDRDFAEAVQIYAPGSQSVLDQARAASAANSETGAPPALPAPAKGKPGRKPKAQTAAAPSTVDNLAANAGGTGEGAPEVDPRQTSLLEAGSGEAEADQTGDSDTPPATETSDAAPAAGDDEGLDLL</sequence>
<organism evidence="3 4">
    <name type="scientific">Burkholderia cepacia</name>
    <name type="common">Pseudomonas cepacia</name>
    <dbReference type="NCBI Taxonomy" id="292"/>
    <lineage>
        <taxon>Bacteria</taxon>
        <taxon>Pseudomonadati</taxon>
        <taxon>Pseudomonadota</taxon>
        <taxon>Betaproteobacteria</taxon>
        <taxon>Burkholderiales</taxon>
        <taxon>Burkholderiaceae</taxon>
        <taxon>Burkholderia</taxon>
        <taxon>Burkholderia cepacia complex</taxon>
    </lineage>
</organism>
<evidence type="ECO:0000313" key="3">
    <source>
        <dbReference type="EMBL" id="SPV11632.1"/>
    </source>
</evidence>
<reference evidence="3 4" key="1">
    <citation type="submission" date="2018-06" db="EMBL/GenBank/DDBJ databases">
        <authorList>
            <consortium name="Pathogen Informatics"/>
            <person name="Doyle S."/>
        </authorList>
    </citation>
    <scope>NUCLEOTIDE SEQUENCE [LARGE SCALE GENOMIC DNA]</scope>
    <source>
        <strain evidence="3 4">NCTC10661</strain>
    </source>
</reference>
<dbReference type="NCBIfam" id="TIGR03741">
    <property type="entry name" value="PRTRC_E"/>
    <property type="match status" value="1"/>
</dbReference>
<dbReference type="RefSeq" id="WP_111996839.1">
    <property type="nucleotide sequence ID" value="NZ_UARD01000001.1"/>
</dbReference>
<dbReference type="EMBL" id="UARD01000001">
    <property type="protein sequence ID" value="SPV11632.1"/>
    <property type="molecule type" value="Genomic_DNA"/>
</dbReference>
<dbReference type="Proteomes" id="UP000250416">
    <property type="component" value="Unassembled WGS sequence"/>
</dbReference>
<proteinExistence type="predicted"/>
<accession>A0AAE8N9R4</accession>
<evidence type="ECO:0000259" key="2">
    <source>
        <dbReference type="Pfam" id="PF19556"/>
    </source>
</evidence>
<evidence type="ECO:0000313" key="4">
    <source>
        <dbReference type="Proteomes" id="UP000250416"/>
    </source>
</evidence>